<proteinExistence type="predicted"/>
<dbReference type="Proteomes" id="UP000807785">
    <property type="component" value="Unassembled WGS sequence"/>
</dbReference>
<organism evidence="1 2">
    <name type="scientific">Candidatus Methylophosphatis roskildensis</name>
    <dbReference type="NCBI Taxonomy" id="2899263"/>
    <lineage>
        <taxon>Bacteria</taxon>
        <taxon>Pseudomonadati</taxon>
        <taxon>Pseudomonadota</taxon>
        <taxon>Betaproteobacteria</taxon>
        <taxon>Nitrosomonadales</taxon>
        <taxon>Sterolibacteriaceae</taxon>
        <taxon>Candidatus Methylophosphatis</taxon>
    </lineage>
</organism>
<sequence length="525" mass="58071">MPMRLLRQYLMPESAQADDPELRPDAMRAWLARLPLTKPLAAATAIADRAALVRSREPAVRKRIRLYDLLYETAAEVLPQIEEKLGRASLPLSAQADALIEQANRLLKEFGYGYSKIAVEVSGKWLGLGFAKPLRSATLRGMASHARRLMLSYRVYSGGSRSAWTAMHRLYRIARDGGFAGETIINGFTIELLYRRALLMAFADPARHKPGELDRVRFYIERHGELAVLGDAGSMLTGKAGSGGVFLVDHDDRVAGRSLAKWHAVQPTPQDLILDCTALIRKLGEHVRGLEANIVPAQLGLPLVARQPQYLAMLRAMMGCWGAPAMRKYHRARFHPRVDLVAGFESVRGFLDGAAYRRWQTERGEPETPAEDVSEWVILNESPSGFALRLVAGGATEVRVGELVALRPHDRGTVQACLARRALSAKGRRLVMGLEALAGRPLAISFSVPETQVDRRGAMREVRAILLLKLPSQKNAPALLAAHDTVWPGIEFTVTNRGRKTRLRVARRLEKTASADLYLLERGGV</sequence>
<protein>
    <submittedName>
        <fullName evidence="1">Uncharacterized protein</fullName>
    </submittedName>
</protein>
<gene>
    <name evidence="1" type="ORF">IPH26_16325</name>
</gene>
<dbReference type="AlphaFoldDB" id="A0A9D7HMT1"/>
<accession>A0A9D7HMT1</accession>
<comment type="caution">
    <text evidence="1">The sequence shown here is derived from an EMBL/GenBank/DDBJ whole genome shotgun (WGS) entry which is preliminary data.</text>
</comment>
<evidence type="ECO:0000313" key="2">
    <source>
        <dbReference type="Proteomes" id="UP000807785"/>
    </source>
</evidence>
<evidence type="ECO:0000313" key="1">
    <source>
        <dbReference type="EMBL" id="MBK6974439.1"/>
    </source>
</evidence>
<name>A0A9D7HMT1_9PROT</name>
<reference evidence="1" key="1">
    <citation type="submission" date="2020-10" db="EMBL/GenBank/DDBJ databases">
        <title>Connecting structure to function with the recovery of over 1000 high-quality activated sludge metagenome-assembled genomes encoding full-length rRNA genes using long-read sequencing.</title>
        <authorList>
            <person name="Singleton C.M."/>
            <person name="Petriglieri F."/>
            <person name="Kristensen J.M."/>
            <person name="Kirkegaard R.H."/>
            <person name="Michaelsen T.Y."/>
            <person name="Andersen M.H."/>
            <person name="Karst S.M."/>
            <person name="Dueholm M.S."/>
            <person name="Nielsen P.H."/>
            <person name="Albertsen M."/>
        </authorList>
    </citation>
    <scope>NUCLEOTIDE SEQUENCE</scope>
    <source>
        <strain evidence="1">Bjer_18-Q3-R1-45_BAT3C.347</strain>
    </source>
</reference>
<dbReference type="EMBL" id="JADJEV010000004">
    <property type="protein sequence ID" value="MBK6974439.1"/>
    <property type="molecule type" value="Genomic_DNA"/>
</dbReference>